<organism evidence="1 2">
    <name type="scientific">Marinomonas primoryensis</name>
    <dbReference type="NCBI Taxonomy" id="178399"/>
    <lineage>
        <taxon>Bacteria</taxon>
        <taxon>Pseudomonadati</taxon>
        <taxon>Pseudomonadota</taxon>
        <taxon>Gammaproteobacteria</taxon>
        <taxon>Oceanospirillales</taxon>
        <taxon>Oceanospirillaceae</taxon>
        <taxon>Marinomonas</taxon>
    </lineage>
</organism>
<protein>
    <submittedName>
        <fullName evidence="1">Uncharacterized protein</fullName>
    </submittedName>
</protein>
<dbReference type="EMBL" id="JBDYKN010000029">
    <property type="protein sequence ID" value="MEP7731420.1"/>
    <property type="molecule type" value="Genomic_DNA"/>
</dbReference>
<comment type="caution">
    <text evidence="1">The sequence shown here is derived from an EMBL/GenBank/DDBJ whole genome shotgun (WGS) entry which is preliminary data.</text>
</comment>
<keyword evidence="2" id="KW-1185">Reference proteome</keyword>
<dbReference type="Proteomes" id="UP001471651">
    <property type="component" value="Unassembled WGS sequence"/>
</dbReference>
<evidence type="ECO:0000313" key="2">
    <source>
        <dbReference type="Proteomes" id="UP001471651"/>
    </source>
</evidence>
<evidence type="ECO:0000313" key="1">
    <source>
        <dbReference type="EMBL" id="MEP7731420.1"/>
    </source>
</evidence>
<proteinExistence type="predicted"/>
<gene>
    <name evidence="1" type="ORF">ABKW32_18390</name>
</gene>
<reference evidence="1 2" key="1">
    <citation type="submission" date="2024-05" db="EMBL/GenBank/DDBJ databases">
        <authorList>
            <person name="Busch G.E."/>
            <person name="Sharma I."/>
        </authorList>
    </citation>
    <scope>NUCLEOTIDE SEQUENCE [LARGE SCALE GENOMIC DNA]</scope>
    <source>
        <strain evidence="1 2">23GB23</strain>
    </source>
</reference>
<sequence>MSNIILIHPASTLPEVPTCGVFDAFDGLVDPCGVGLEFGLHCVRRFISKQLK</sequence>
<accession>A0ABV0L4T9</accession>
<name>A0ABV0L4T9_9GAMM</name>
<dbReference type="RefSeq" id="WP_348577945.1">
    <property type="nucleotide sequence ID" value="NZ_JBDYKN010000029.1"/>
</dbReference>